<dbReference type="EMBL" id="PNGI01000001">
    <property type="protein sequence ID" value="PMC11217.1"/>
    <property type="molecule type" value="Genomic_DNA"/>
</dbReference>
<gene>
    <name evidence="1" type="ORF">CJ232_00225</name>
</gene>
<dbReference type="AlphaFoldDB" id="A0A2N6Q8G2"/>
<proteinExistence type="predicted"/>
<evidence type="ECO:0000313" key="1">
    <source>
        <dbReference type="EMBL" id="PMC11217.1"/>
    </source>
</evidence>
<sequence length="121" mass="14224">MFSSIFDNNKCIQLTKLAHQLFIDVSEILQFCYLEQDVLAFYSNHILLELLLFLCGSNLPYRTLSNEELTFISCNCMLHTKLRKSYEKIKYIDDVILIILSSFIKRATYLQQKSIHKTAYV</sequence>
<protein>
    <submittedName>
        <fullName evidence="1">Uncharacterized protein</fullName>
    </submittedName>
</protein>
<accession>A0A2N6Q8G2</accession>
<dbReference type="Proteomes" id="UP000235661">
    <property type="component" value="Unassembled WGS sequence"/>
</dbReference>
<reference evidence="1 2" key="1">
    <citation type="submission" date="2017-09" db="EMBL/GenBank/DDBJ databases">
        <title>Bacterial strain isolated from the female urinary microbiota.</title>
        <authorList>
            <person name="Thomas-White K."/>
            <person name="Kumar N."/>
            <person name="Forster S."/>
            <person name="Putonti C."/>
            <person name="Lawley T."/>
            <person name="Wolfe A.J."/>
        </authorList>
    </citation>
    <scope>NUCLEOTIDE SEQUENCE [LARGE SCALE GENOMIC DNA]</scope>
    <source>
        <strain evidence="1 2">UMB0818</strain>
    </source>
</reference>
<organism evidence="1 2">
    <name type="scientific">Hoylesella timonensis</name>
    <dbReference type="NCBI Taxonomy" id="386414"/>
    <lineage>
        <taxon>Bacteria</taxon>
        <taxon>Pseudomonadati</taxon>
        <taxon>Bacteroidota</taxon>
        <taxon>Bacteroidia</taxon>
        <taxon>Bacteroidales</taxon>
        <taxon>Prevotellaceae</taxon>
        <taxon>Hoylesella</taxon>
    </lineage>
</organism>
<comment type="caution">
    <text evidence="1">The sequence shown here is derived from an EMBL/GenBank/DDBJ whole genome shotgun (WGS) entry which is preliminary data.</text>
</comment>
<evidence type="ECO:0000313" key="2">
    <source>
        <dbReference type="Proteomes" id="UP000235661"/>
    </source>
</evidence>
<name>A0A2N6Q8G2_9BACT</name>